<dbReference type="InterPro" id="IPR005107">
    <property type="entry name" value="CO_DH_flav_C"/>
</dbReference>
<dbReference type="RefSeq" id="WP_216875292.1">
    <property type="nucleotide sequence ID" value="NZ_JAERQM010000003.1"/>
</dbReference>
<protein>
    <submittedName>
        <fullName evidence="5">FAD binding domain-containing protein</fullName>
    </submittedName>
</protein>
<dbReference type="SMART" id="SM01092">
    <property type="entry name" value="CO_deh_flav_C"/>
    <property type="match status" value="1"/>
</dbReference>
<dbReference type="InterPro" id="IPR002346">
    <property type="entry name" value="Mopterin_DH_FAD-bd"/>
</dbReference>
<dbReference type="PANTHER" id="PTHR42659:SF2">
    <property type="entry name" value="XANTHINE DEHYDROGENASE SUBUNIT C-RELATED"/>
    <property type="match status" value="1"/>
</dbReference>
<evidence type="ECO:0000256" key="1">
    <source>
        <dbReference type="ARBA" id="ARBA00022630"/>
    </source>
</evidence>
<sequence>MTAYHRPTTLLDALAIRAGADVAVLAGGTDIFPARIARAAWGDPTHRDVLDISALPGLRDIEETDDGWRIGCLVTWSALARRTLPPLFDGLKAASREVGGMQVQNRGTLVGNLVTASPAGDGIPNLLALDAAVEIASPRGTRLLPVAEFLTGYRATALAADELVLALHVPRLEGAQGAFRKLGARHYLVISIAMAAGVIATDDTGRITEARIALGACSAVAQRLPGLEAALLGVARAQATRVPQPHHLEAITPIDDIRATAAYRRDAALVLLQDLLEARA</sequence>
<feature type="domain" description="FAD-binding PCMH-type" evidence="4">
    <location>
        <begin position="1"/>
        <end position="174"/>
    </location>
</feature>
<keyword evidence="1" id="KW-0285">Flavoprotein</keyword>
<evidence type="ECO:0000256" key="3">
    <source>
        <dbReference type="ARBA" id="ARBA00023002"/>
    </source>
</evidence>
<evidence type="ECO:0000313" key="5">
    <source>
        <dbReference type="EMBL" id="MBU8544217.1"/>
    </source>
</evidence>
<evidence type="ECO:0000256" key="2">
    <source>
        <dbReference type="ARBA" id="ARBA00022827"/>
    </source>
</evidence>
<dbReference type="Proteomes" id="UP000689967">
    <property type="component" value="Unassembled WGS sequence"/>
</dbReference>
<evidence type="ECO:0000313" key="6">
    <source>
        <dbReference type="Proteomes" id="UP000689967"/>
    </source>
</evidence>
<dbReference type="InterPro" id="IPR051312">
    <property type="entry name" value="Diverse_Substr_Oxidored"/>
</dbReference>
<keyword evidence="2" id="KW-0274">FAD</keyword>
<keyword evidence="3" id="KW-0560">Oxidoreductase</keyword>
<comment type="caution">
    <text evidence="5">The sequence shown here is derived from an EMBL/GenBank/DDBJ whole genome shotgun (WGS) entry which is preliminary data.</text>
</comment>
<reference evidence="5 6" key="1">
    <citation type="submission" date="2021-01" db="EMBL/GenBank/DDBJ databases">
        <title>Roseomonas sp. nov, a bacterium isolated from an oil production mixture in Yumen Oilfield.</title>
        <authorList>
            <person name="Wu D."/>
        </authorList>
    </citation>
    <scope>NUCLEOTIDE SEQUENCE [LARGE SCALE GENOMIC DNA]</scope>
    <source>
        <strain evidence="5 6">ROY-5-3</strain>
    </source>
</reference>
<keyword evidence="6" id="KW-1185">Reference proteome</keyword>
<proteinExistence type="predicted"/>
<organism evidence="5 6">
    <name type="scientific">Falsiroseomonas oleicola</name>
    <dbReference type="NCBI Taxonomy" id="2801474"/>
    <lineage>
        <taxon>Bacteria</taxon>
        <taxon>Pseudomonadati</taxon>
        <taxon>Pseudomonadota</taxon>
        <taxon>Alphaproteobacteria</taxon>
        <taxon>Acetobacterales</taxon>
        <taxon>Roseomonadaceae</taxon>
        <taxon>Falsiroseomonas</taxon>
    </lineage>
</organism>
<dbReference type="PROSITE" id="PS51387">
    <property type="entry name" value="FAD_PCMH"/>
    <property type="match status" value="1"/>
</dbReference>
<accession>A0ABS6H6A1</accession>
<dbReference type="PANTHER" id="PTHR42659">
    <property type="entry name" value="XANTHINE DEHYDROGENASE SUBUNIT C-RELATED"/>
    <property type="match status" value="1"/>
</dbReference>
<dbReference type="EMBL" id="JAERQM010000003">
    <property type="protein sequence ID" value="MBU8544217.1"/>
    <property type="molecule type" value="Genomic_DNA"/>
</dbReference>
<evidence type="ECO:0000259" key="4">
    <source>
        <dbReference type="PROSITE" id="PS51387"/>
    </source>
</evidence>
<dbReference type="InterPro" id="IPR016166">
    <property type="entry name" value="FAD-bd_PCMH"/>
</dbReference>
<gene>
    <name evidence="5" type="ORF">JJQ90_10900</name>
</gene>
<name>A0ABS6H6A1_9PROT</name>
<dbReference type="Pfam" id="PF03450">
    <property type="entry name" value="CO_deh_flav_C"/>
    <property type="match status" value="1"/>
</dbReference>
<dbReference type="Pfam" id="PF00941">
    <property type="entry name" value="FAD_binding_5"/>
    <property type="match status" value="1"/>
</dbReference>